<dbReference type="InterPro" id="IPR023370">
    <property type="entry name" value="TrmO-like_N"/>
</dbReference>
<protein>
    <recommendedName>
        <fullName evidence="4">TsaA-like domain-containing protein</fullName>
    </recommendedName>
</protein>
<proteinExistence type="inferred from homology"/>
<feature type="region of interest" description="Disordered" evidence="3">
    <location>
        <begin position="628"/>
        <end position="657"/>
    </location>
</feature>
<comment type="similarity">
    <text evidence="2">Belongs to the tRNA methyltransferase O family.</text>
</comment>
<feature type="region of interest" description="Disordered" evidence="3">
    <location>
        <begin position="293"/>
        <end position="331"/>
    </location>
</feature>
<evidence type="ECO:0000313" key="6">
    <source>
        <dbReference type="Proteomes" id="UP001491310"/>
    </source>
</evidence>
<sequence>MSIGVLAICIATNVVFCLVYYWERCHRKISEAAAVDMTTALDLQMKARAAERTGRIRAEKKLREQLSTPASGAAPEAAYPLAPIGHLQSCFSQRNGTPRQPLLARNARAKLVLRPDIPAGCLEGLEQYSHVWMLFIFHCNTDLQRLWSPSHATDGLKAKVQVPRLNGGRMGVLATRSPHRPAPIGLSVAEVIAVKGRTLIVGGADIVDGSPVLDVKPYLPFCDSLPSAITPSWVPDDLSEDALSITGLAVSEASEQQLHECWEAKGATMRELYPAFSDFMDLIRQVLARDDLTAPPELPSQPDIPPPELPSPALLYTHAPNGAAPPQQSPSLGGALGSFIVQYPGPLEQPLAAQRQIQEQNDHGNGDASAQRSKATRRGPMDEMRQLVRILVKIIPHSVGFLSSAEEGGGGNRISEERIKYFLDSTLGDAPRPTWGVPQGWGVYLSELFTWIMERPITKDQAMRCAKREPGRSWEAIGSELRRLGIHSSVWPLPLTREGLRKAAKDPIPQPMPSAGKRPAEETKGPASKRRGSASGGADPESMGEVEIWQHIIRLLQAARRKQGTAGAADSGAAAIGQLRAEAQALMGELCAAGSMGSLQGAFALPVVVGPNGQLQFVQHMPHFPVASAASPPQHQQQLSWPMMPSGSGPLGSSQLASPQLHDSERLYERLHVTLPEANTDMDIQWPESSQKGGKGSTAVIRPQPMKPDQASGNPNEAAGVSFQPINSSVSIVPFRHSAAPSSSLIPVSGALTGPYIPASAALIVQAKGLQAPTLDGTPARSQPTSTVPAQLSRFAPEQANSVAVSGPAIRAPSLSAALR</sequence>
<evidence type="ECO:0000256" key="2">
    <source>
        <dbReference type="ARBA" id="ARBA00033753"/>
    </source>
</evidence>
<dbReference type="EMBL" id="JALJOT010000007">
    <property type="protein sequence ID" value="KAK9909115.1"/>
    <property type="molecule type" value="Genomic_DNA"/>
</dbReference>
<feature type="region of interest" description="Disordered" evidence="3">
    <location>
        <begin position="360"/>
        <end position="381"/>
    </location>
</feature>
<evidence type="ECO:0000313" key="5">
    <source>
        <dbReference type="EMBL" id="KAK9909115.1"/>
    </source>
</evidence>
<accession>A0ABR2YQR1</accession>
<dbReference type="CDD" id="cd09281">
    <property type="entry name" value="UPF0066"/>
    <property type="match status" value="1"/>
</dbReference>
<reference evidence="5 6" key="1">
    <citation type="journal article" date="2024" name="Nat. Commun.">
        <title>Phylogenomics reveals the evolutionary origins of lichenization in chlorophyte algae.</title>
        <authorList>
            <person name="Puginier C."/>
            <person name="Libourel C."/>
            <person name="Otte J."/>
            <person name="Skaloud P."/>
            <person name="Haon M."/>
            <person name="Grisel S."/>
            <person name="Petersen M."/>
            <person name="Berrin J.G."/>
            <person name="Delaux P.M."/>
            <person name="Dal Grande F."/>
            <person name="Keller J."/>
        </authorList>
    </citation>
    <scope>NUCLEOTIDE SEQUENCE [LARGE SCALE GENOMIC DNA]</scope>
    <source>
        <strain evidence="5 6">SAG 216-7</strain>
    </source>
</reference>
<comment type="caution">
    <text evidence="5">The sequence shown here is derived from an EMBL/GenBank/DDBJ whole genome shotgun (WGS) entry which is preliminary data.</text>
</comment>
<keyword evidence="6" id="KW-1185">Reference proteome</keyword>
<evidence type="ECO:0000256" key="3">
    <source>
        <dbReference type="SAM" id="MobiDB-lite"/>
    </source>
</evidence>
<dbReference type="SUPFAM" id="SSF118196">
    <property type="entry name" value="YaeB-like"/>
    <property type="match status" value="1"/>
</dbReference>
<dbReference type="InterPro" id="IPR036414">
    <property type="entry name" value="YaeB_N_sf"/>
</dbReference>
<name>A0ABR2YQR1_9CHLO</name>
<feature type="region of interest" description="Disordered" evidence="3">
    <location>
        <begin position="503"/>
        <end position="543"/>
    </location>
</feature>
<evidence type="ECO:0000256" key="1">
    <source>
        <dbReference type="ARBA" id="ARBA00022691"/>
    </source>
</evidence>
<organism evidence="5 6">
    <name type="scientific">Coccomyxa subellipsoidea</name>
    <dbReference type="NCBI Taxonomy" id="248742"/>
    <lineage>
        <taxon>Eukaryota</taxon>
        <taxon>Viridiplantae</taxon>
        <taxon>Chlorophyta</taxon>
        <taxon>core chlorophytes</taxon>
        <taxon>Trebouxiophyceae</taxon>
        <taxon>Trebouxiophyceae incertae sedis</taxon>
        <taxon>Coccomyxaceae</taxon>
        <taxon>Coccomyxa</taxon>
    </lineage>
</organism>
<dbReference type="PANTHER" id="PTHR12818">
    <property type="entry name" value="TRNA (ADENINE(37)-N6)-METHYLTRANSFERASE"/>
    <property type="match status" value="1"/>
</dbReference>
<feature type="compositionally biased region" description="Pro residues" evidence="3">
    <location>
        <begin position="296"/>
        <end position="310"/>
    </location>
</feature>
<dbReference type="InterPro" id="IPR040372">
    <property type="entry name" value="YaeB-like"/>
</dbReference>
<dbReference type="Gene3D" id="2.40.30.70">
    <property type="entry name" value="YaeB-like"/>
    <property type="match status" value="1"/>
</dbReference>
<dbReference type="InterPro" id="IPR036413">
    <property type="entry name" value="YaeB-like_sf"/>
</dbReference>
<dbReference type="PROSITE" id="PS51668">
    <property type="entry name" value="TSAA_2"/>
    <property type="match status" value="1"/>
</dbReference>
<gene>
    <name evidence="5" type="ORF">WJX75_007371</name>
</gene>
<feature type="domain" description="TsaA-like" evidence="4">
    <location>
        <begin position="81"/>
        <end position="227"/>
    </location>
</feature>
<keyword evidence="1" id="KW-0949">S-adenosyl-L-methionine</keyword>
<dbReference type="Proteomes" id="UP001491310">
    <property type="component" value="Unassembled WGS sequence"/>
</dbReference>
<dbReference type="Pfam" id="PF01980">
    <property type="entry name" value="TrmO_N"/>
    <property type="match status" value="1"/>
</dbReference>
<dbReference type="PANTHER" id="PTHR12818:SF0">
    <property type="entry name" value="TRNA (ADENINE(37)-N6)-METHYLTRANSFERASE"/>
    <property type="match status" value="1"/>
</dbReference>
<evidence type="ECO:0000259" key="4">
    <source>
        <dbReference type="PROSITE" id="PS51668"/>
    </source>
</evidence>